<feature type="transmembrane region" description="Helical" evidence="1">
    <location>
        <begin position="132"/>
        <end position="150"/>
    </location>
</feature>
<organism evidence="2 3">
    <name type="scientific">Skermanella aerolata</name>
    <dbReference type="NCBI Taxonomy" id="393310"/>
    <lineage>
        <taxon>Bacteria</taxon>
        <taxon>Pseudomonadati</taxon>
        <taxon>Pseudomonadota</taxon>
        <taxon>Alphaproteobacteria</taxon>
        <taxon>Rhodospirillales</taxon>
        <taxon>Azospirillaceae</taxon>
        <taxon>Skermanella</taxon>
    </lineage>
</organism>
<comment type="caution">
    <text evidence="2">The sequence shown here is derived from an EMBL/GenBank/DDBJ whole genome shotgun (WGS) entry which is preliminary data.</text>
</comment>
<proteinExistence type="predicted"/>
<feature type="transmembrane region" description="Helical" evidence="1">
    <location>
        <begin position="209"/>
        <end position="230"/>
    </location>
</feature>
<dbReference type="EMBL" id="BJYZ01000039">
    <property type="protein sequence ID" value="GEO42327.1"/>
    <property type="molecule type" value="Genomic_DNA"/>
</dbReference>
<dbReference type="Proteomes" id="UP000321523">
    <property type="component" value="Unassembled WGS sequence"/>
</dbReference>
<feature type="transmembrane region" description="Helical" evidence="1">
    <location>
        <begin position="268"/>
        <end position="286"/>
    </location>
</feature>
<reference evidence="2 3" key="1">
    <citation type="submission" date="2019-07" db="EMBL/GenBank/DDBJ databases">
        <title>Whole genome shotgun sequence of Skermanella aerolata NBRC 106429.</title>
        <authorList>
            <person name="Hosoyama A."/>
            <person name="Uohara A."/>
            <person name="Ohji S."/>
            <person name="Ichikawa N."/>
        </authorList>
    </citation>
    <scope>NUCLEOTIDE SEQUENCE [LARGE SCALE GENOMIC DNA]</scope>
    <source>
        <strain evidence="2 3">NBRC 106429</strain>
    </source>
</reference>
<accession>A0A512E0R8</accession>
<keyword evidence="1" id="KW-1133">Transmembrane helix</keyword>
<feature type="transmembrane region" description="Helical" evidence="1">
    <location>
        <begin position="107"/>
        <end position="126"/>
    </location>
</feature>
<feature type="transmembrane region" description="Helical" evidence="1">
    <location>
        <begin position="179"/>
        <end position="197"/>
    </location>
</feature>
<feature type="transmembrane region" description="Helical" evidence="1">
    <location>
        <begin position="347"/>
        <end position="364"/>
    </location>
</feature>
<evidence type="ECO:0008006" key="4">
    <source>
        <dbReference type="Google" id="ProtNLM"/>
    </source>
</evidence>
<evidence type="ECO:0000256" key="1">
    <source>
        <dbReference type="SAM" id="Phobius"/>
    </source>
</evidence>
<keyword evidence="1" id="KW-0812">Transmembrane</keyword>
<keyword evidence="3" id="KW-1185">Reference proteome</keyword>
<dbReference type="AlphaFoldDB" id="A0A512E0R8"/>
<feature type="transmembrane region" description="Helical" evidence="1">
    <location>
        <begin position="157"/>
        <end position="173"/>
    </location>
</feature>
<sequence length="537" mass="59678">MRYESFVFFSFILGAILLRSPALLYSVLNYDESMYLLMGAEFARGHMPYTTVCDLKPFGLFALATPFTMLPVDPVIAARIGASVIVGLTAWMLSRVAALLFPDGRRAIGIVAGLGYLIFSLADGGMAFQGEIFQNACAVLALLLVLRPVVRGERPGMALMAGVGLILGIAIQIKQSVIFDMLAFLAGYFILTTPTFRDVTANLRASLKPLIMLGVMALVPTIGVILLYAITGNADAWFAANVEAHRVFYGITRPISWDAGFRAMSEQAPIWIGTVVAAVSARWLTVDGREKRAVLFLTIWIVAVILCQIFLRIASDHYFLQFLPPLCLLTGLALGRGLLIHLPRRRARAAFLAVLGGITVYAVAKHPLMHSIYIVKDRLAGDAWAGDTPRRVAADLKPLLQPDDKLYVVGFQPAIYFLTGAESPTRFSFTGLPNFDYPGRDGCPWVDPAVEMQRILDSRPRFIVVEDGIFYREMREDVRRMLDRNLEYNYRKVKFYDQHPVHHEYPFERFVMNGGAPVDLYEWTDTPDPAPAAALQE</sequence>
<protein>
    <recommendedName>
        <fullName evidence="4">Glycosyltransferase RgtA/B/C/D-like domain-containing protein</fullName>
    </recommendedName>
</protein>
<name>A0A512E0R8_9PROT</name>
<feature type="transmembrane region" description="Helical" evidence="1">
    <location>
        <begin position="317"/>
        <end position="335"/>
    </location>
</feature>
<keyword evidence="1" id="KW-0472">Membrane</keyword>
<evidence type="ECO:0000313" key="3">
    <source>
        <dbReference type="Proteomes" id="UP000321523"/>
    </source>
</evidence>
<gene>
    <name evidence="2" type="ORF">SAE02_64750</name>
</gene>
<evidence type="ECO:0000313" key="2">
    <source>
        <dbReference type="EMBL" id="GEO42327.1"/>
    </source>
</evidence>
<feature type="transmembrane region" description="Helical" evidence="1">
    <location>
        <begin position="76"/>
        <end position="100"/>
    </location>
</feature>
<feature type="transmembrane region" description="Helical" evidence="1">
    <location>
        <begin position="293"/>
        <end position="311"/>
    </location>
</feature>